<dbReference type="InterPro" id="IPR016039">
    <property type="entry name" value="Thiolase-like"/>
</dbReference>
<feature type="domain" description="Beta-ketoacyl-[acyl-carrier-protein] synthase III N-terminal" evidence="4">
    <location>
        <begin position="140"/>
        <end position="209"/>
    </location>
</feature>
<dbReference type="GO" id="GO:0044550">
    <property type="term" value="P:secondary metabolite biosynthetic process"/>
    <property type="evidence" value="ECO:0007669"/>
    <property type="project" value="TreeGrafter"/>
</dbReference>
<dbReference type="GO" id="GO:0006633">
    <property type="term" value="P:fatty acid biosynthetic process"/>
    <property type="evidence" value="ECO:0007669"/>
    <property type="project" value="InterPro"/>
</dbReference>
<dbReference type="PANTHER" id="PTHR34069">
    <property type="entry name" value="3-OXOACYL-[ACYL-CARRIER-PROTEIN] SYNTHASE 3"/>
    <property type="match status" value="1"/>
</dbReference>
<dbReference type="Pfam" id="PF08541">
    <property type="entry name" value="ACP_syn_III_C"/>
    <property type="match status" value="1"/>
</dbReference>
<accession>A0A9X3WZ09</accession>
<evidence type="ECO:0000313" key="6">
    <source>
        <dbReference type="Proteomes" id="UP001151081"/>
    </source>
</evidence>
<evidence type="ECO:0000256" key="1">
    <source>
        <dbReference type="ARBA" id="ARBA00022679"/>
    </source>
</evidence>
<protein>
    <recommendedName>
        <fullName evidence="7">3-oxoacyl-ACP synthase</fullName>
    </recommendedName>
</protein>
<dbReference type="RefSeq" id="WP_272419633.1">
    <property type="nucleotide sequence ID" value="NZ_JAGTJJ010000003.1"/>
</dbReference>
<evidence type="ECO:0000256" key="2">
    <source>
        <dbReference type="ARBA" id="ARBA00023315"/>
    </source>
</evidence>
<evidence type="ECO:0000313" key="5">
    <source>
        <dbReference type="EMBL" id="MDC3980982.1"/>
    </source>
</evidence>
<dbReference type="SUPFAM" id="SSF53901">
    <property type="entry name" value="Thiolase-like"/>
    <property type="match status" value="1"/>
</dbReference>
<dbReference type="Proteomes" id="UP001151081">
    <property type="component" value="Unassembled WGS sequence"/>
</dbReference>
<proteinExistence type="predicted"/>
<dbReference type="EMBL" id="JAGTJJ010000003">
    <property type="protein sequence ID" value="MDC3980982.1"/>
    <property type="molecule type" value="Genomic_DNA"/>
</dbReference>
<dbReference type="PANTHER" id="PTHR34069:SF3">
    <property type="entry name" value="ACYL-COA:ACYL-COA ALKYLTRANSFERASE"/>
    <property type="match status" value="1"/>
</dbReference>
<reference evidence="5 6" key="1">
    <citation type="submission" date="2021-04" db="EMBL/GenBank/DDBJ databases">
        <title>Genome analysis of Polyangium sp.</title>
        <authorList>
            <person name="Li Y."/>
            <person name="Wang J."/>
        </authorList>
    </citation>
    <scope>NUCLEOTIDE SEQUENCE [LARGE SCALE GENOMIC DNA]</scope>
    <source>
        <strain evidence="5 6">SDU14</strain>
    </source>
</reference>
<dbReference type="AlphaFoldDB" id="A0A9X3WZ09"/>
<evidence type="ECO:0000259" key="4">
    <source>
        <dbReference type="Pfam" id="PF08545"/>
    </source>
</evidence>
<evidence type="ECO:0000259" key="3">
    <source>
        <dbReference type="Pfam" id="PF08541"/>
    </source>
</evidence>
<dbReference type="InterPro" id="IPR013751">
    <property type="entry name" value="ACP_syn_III_N"/>
</dbReference>
<evidence type="ECO:0008006" key="7">
    <source>
        <dbReference type="Google" id="ProtNLM"/>
    </source>
</evidence>
<dbReference type="Gene3D" id="3.40.47.10">
    <property type="match status" value="2"/>
</dbReference>
<keyword evidence="1" id="KW-0808">Transferase</keyword>
<comment type="caution">
    <text evidence="5">The sequence shown here is derived from an EMBL/GenBank/DDBJ whole genome shotgun (WGS) entry which is preliminary data.</text>
</comment>
<keyword evidence="2" id="KW-0012">Acyltransferase</keyword>
<name>A0A9X3WZ09_9BACT</name>
<dbReference type="Pfam" id="PF08545">
    <property type="entry name" value="ACP_syn_III"/>
    <property type="match status" value="1"/>
</dbReference>
<dbReference type="InterPro" id="IPR013747">
    <property type="entry name" value="ACP_syn_III_C"/>
</dbReference>
<organism evidence="5 6">
    <name type="scientific">Polyangium jinanense</name>
    <dbReference type="NCBI Taxonomy" id="2829994"/>
    <lineage>
        <taxon>Bacteria</taxon>
        <taxon>Pseudomonadati</taxon>
        <taxon>Myxococcota</taxon>
        <taxon>Polyangia</taxon>
        <taxon>Polyangiales</taxon>
        <taxon>Polyangiaceae</taxon>
        <taxon>Polyangium</taxon>
    </lineage>
</organism>
<sequence length="361" mass="39029">MTNPSGTITALGVAFPRQIRTNDWWEEHYPALITNAREATLAKVWADFEDTQPSHYDRAIARYLADPFRGTVERRVMPADMRAQDLERAAARAALEAGAIDPASVDLLLVHALRPDSHVVGDAAYVVRDLGLRAPAISFETACSSALVGFHLASDLIRAGRYRRILVIVCCTYTRDVDQADSFSWFLGDGAAAFVVEPAPAGMGVLGAHTVPTTETCGAFAYELTILGGAPALQIQANKHIAGKSIRDASESYLRTCVDGALREAKLELKDVDFLICNTPTAWYAEFCATALGLGMDRTVDTYPRYANCGPTLWPNNLHTALAEKRIRPGDVVLGFSVGSVSTASAVVFRIGEVGLRSVEL</sequence>
<dbReference type="GO" id="GO:0004315">
    <property type="term" value="F:3-oxoacyl-[acyl-carrier-protein] synthase activity"/>
    <property type="evidence" value="ECO:0007669"/>
    <property type="project" value="InterPro"/>
</dbReference>
<keyword evidence="6" id="KW-1185">Reference proteome</keyword>
<gene>
    <name evidence="5" type="ORF">KEG57_10770</name>
</gene>
<feature type="domain" description="Beta-ketoacyl-[acyl-carrier-protein] synthase III C-terminal" evidence="3">
    <location>
        <begin position="262"/>
        <end position="351"/>
    </location>
</feature>